<dbReference type="GO" id="GO:0000049">
    <property type="term" value="F:tRNA binding"/>
    <property type="evidence" value="ECO:0007669"/>
    <property type="project" value="TreeGrafter"/>
</dbReference>
<dbReference type="AlphaFoldDB" id="A0A8C7YU54"/>
<reference evidence="3" key="2">
    <citation type="submission" date="2025-09" db="UniProtKB">
        <authorList>
            <consortium name="Ensembl"/>
        </authorList>
    </citation>
    <scope>IDENTIFICATION</scope>
</reference>
<dbReference type="InterPro" id="IPR013641">
    <property type="entry name" value="KTI12/PSTK"/>
</dbReference>
<dbReference type="Ensembl" id="ENSOSIT00000034665.1">
    <property type="protein sequence ID" value="ENSOSIP00000032885.1"/>
    <property type="gene ID" value="ENSOSIG00000016677.1"/>
</dbReference>
<organism evidence="3 4">
    <name type="scientific">Oryzias sinensis</name>
    <name type="common">Chinese medaka</name>
    <dbReference type="NCBI Taxonomy" id="183150"/>
    <lineage>
        <taxon>Eukaryota</taxon>
        <taxon>Metazoa</taxon>
        <taxon>Chordata</taxon>
        <taxon>Craniata</taxon>
        <taxon>Vertebrata</taxon>
        <taxon>Euteleostomi</taxon>
        <taxon>Actinopterygii</taxon>
        <taxon>Neopterygii</taxon>
        <taxon>Teleostei</taxon>
        <taxon>Neoteleostei</taxon>
        <taxon>Acanthomorphata</taxon>
        <taxon>Ovalentaria</taxon>
        <taxon>Atherinomorphae</taxon>
        <taxon>Beloniformes</taxon>
        <taxon>Adrianichthyidae</taxon>
        <taxon>Oryziinae</taxon>
        <taxon>Oryzias</taxon>
    </lineage>
</organism>
<dbReference type="GO" id="GO:0016301">
    <property type="term" value="F:kinase activity"/>
    <property type="evidence" value="ECO:0007669"/>
    <property type="project" value="TreeGrafter"/>
</dbReference>
<keyword evidence="2" id="KW-0067">ATP-binding</keyword>
<dbReference type="GO" id="GO:0005524">
    <property type="term" value="F:ATP binding"/>
    <property type="evidence" value="ECO:0007669"/>
    <property type="project" value="UniProtKB-KW"/>
</dbReference>
<dbReference type="Proteomes" id="UP000694383">
    <property type="component" value="Unplaced"/>
</dbReference>
<evidence type="ECO:0000256" key="2">
    <source>
        <dbReference type="ARBA" id="ARBA00022840"/>
    </source>
</evidence>
<reference evidence="3" key="1">
    <citation type="submission" date="2025-08" db="UniProtKB">
        <authorList>
            <consortium name="Ensembl"/>
        </authorList>
    </citation>
    <scope>IDENTIFICATION</scope>
</reference>
<name>A0A8C7YU54_9TELE</name>
<dbReference type="PANTHER" id="PTHR20873">
    <property type="entry name" value="L-SERYL-TRNA(SEC) KINASE"/>
    <property type="match status" value="1"/>
</dbReference>
<dbReference type="InterPro" id="IPR027417">
    <property type="entry name" value="P-loop_NTPase"/>
</dbReference>
<evidence type="ECO:0000313" key="4">
    <source>
        <dbReference type="Proteomes" id="UP000694383"/>
    </source>
</evidence>
<dbReference type="GeneTree" id="ENSGT00390000017554"/>
<protein>
    <submittedName>
        <fullName evidence="3">Phosphoseryl-tRNA kinase</fullName>
    </submittedName>
</protein>
<dbReference type="InterPro" id="IPR052648">
    <property type="entry name" value="Ser-tRNA(Sec)_kinase"/>
</dbReference>
<accession>A0A8C7YU54</accession>
<evidence type="ECO:0000313" key="3">
    <source>
        <dbReference type="Ensembl" id="ENSOSIP00000032885.1"/>
    </source>
</evidence>
<sequence>MAAAVDGRVDRVAVCLCVLCGLPAAGKSTLASRVVCAAAEQGWRGIVVPYDNLIPEQAFRIKDGEESQEMHTEWKSHRRAVLQCIQQILENPGGVRMELQSSSLINNAAWEQCIQSQLMSESLASDGAPYLFLLDDNFYYPSMRYEVFQLARKNSLGFCQVYLHCDLESCIRRNQSRSLPIPADVMLEMAKRLEPPNPEKNSWETQSLSIYTASNLSKNDIQRVVDLISSALSNPLSAAEDNTEQKEADRQKCASSVIHQVDQACRRLISEAMKTAKDHQIISRHMRSLATQLNESKAALLHNLRQQLLQEVIFLQDEDLDVDLVKNKAVSIFKENKKEILVKFINNRM</sequence>
<keyword evidence="1" id="KW-0547">Nucleotide-binding</keyword>
<dbReference type="Pfam" id="PF08433">
    <property type="entry name" value="KTI12"/>
    <property type="match status" value="1"/>
</dbReference>
<dbReference type="PANTHER" id="PTHR20873:SF0">
    <property type="entry name" value="L-SERYL-TRNA(SEC) KINASE"/>
    <property type="match status" value="1"/>
</dbReference>
<evidence type="ECO:0000256" key="1">
    <source>
        <dbReference type="ARBA" id="ARBA00022741"/>
    </source>
</evidence>
<proteinExistence type="predicted"/>
<dbReference type="Gene3D" id="3.40.50.300">
    <property type="entry name" value="P-loop containing nucleotide triphosphate hydrolases"/>
    <property type="match status" value="1"/>
</dbReference>
<dbReference type="SUPFAM" id="SSF52540">
    <property type="entry name" value="P-loop containing nucleoside triphosphate hydrolases"/>
    <property type="match status" value="1"/>
</dbReference>
<keyword evidence="4" id="KW-1185">Reference proteome</keyword>